<gene>
    <name evidence="2" type="ORF">PEPMIC_00306</name>
</gene>
<reference evidence="2 3" key="2">
    <citation type="submission" date="2007-09" db="EMBL/GenBank/DDBJ databases">
        <authorList>
            <person name="Fulton L."/>
            <person name="Clifton S."/>
            <person name="Fulton B."/>
            <person name="Xu J."/>
            <person name="Minx P."/>
            <person name="Pepin K.H."/>
            <person name="Johnson M."/>
            <person name="Thiruvilangam P."/>
            <person name="Bhonagiri V."/>
            <person name="Nash W.E."/>
            <person name="Mardis E.R."/>
            <person name="Wilson R.K."/>
        </authorList>
    </citation>
    <scope>NUCLEOTIDE SEQUENCE [LARGE SCALE GENOMIC DNA]</scope>
    <source>
        <strain evidence="2 3">ATCC 33270</strain>
    </source>
</reference>
<comment type="caution">
    <text evidence="2">The sequence shown here is derived from an EMBL/GenBank/DDBJ whole genome shotgun (WGS) entry which is preliminary data.</text>
</comment>
<reference evidence="2 3" key="1">
    <citation type="submission" date="2007-09" db="EMBL/GenBank/DDBJ databases">
        <title>Draft genome sequence of Peptostreptococcus micros (ATCC 33270).</title>
        <authorList>
            <person name="Sudarsanam P."/>
            <person name="Ley R."/>
            <person name="Guruge J."/>
            <person name="Turnbaugh P.J."/>
            <person name="Mahowald M."/>
            <person name="Liep D."/>
            <person name="Gordon J."/>
        </authorList>
    </citation>
    <scope>NUCLEOTIDE SEQUENCE [LARGE SCALE GENOMIC DNA]</scope>
    <source>
        <strain evidence="2 3">ATCC 33270</strain>
    </source>
</reference>
<dbReference type="Pfam" id="PF16888">
    <property type="entry name" value="YwqH-like"/>
    <property type="match status" value="1"/>
</dbReference>
<name>A8SJH2_9FIRM</name>
<dbReference type="RefSeq" id="WP_004832137.1">
    <property type="nucleotide sequence ID" value="NZ_DS483516.1"/>
</dbReference>
<dbReference type="EMBL" id="ABEE02000015">
    <property type="protein sequence ID" value="EDP24457.1"/>
    <property type="molecule type" value="Genomic_DNA"/>
</dbReference>
<evidence type="ECO:0000313" key="3">
    <source>
        <dbReference type="Proteomes" id="UP000003162"/>
    </source>
</evidence>
<dbReference type="HOGENOM" id="CLU_151842_0_0_9"/>
<dbReference type="InterPro" id="IPR031681">
    <property type="entry name" value="YwqH-like"/>
</dbReference>
<evidence type="ECO:0000313" key="2">
    <source>
        <dbReference type="EMBL" id="EDP24457.1"/>
    </source>
</evidence>
<dbReference type="Proteomes" id="UP000003162">
    <property type="component" value="Unassembled WGS sequence"/>
</dbReference>
<evidence type="ECO:0000256" key="1">
    <source>
        <dbReference type="SAM" id="Coils"/>
    </source>
</evidence>
<dbReference type="eggNOG" id="ENOG5032UKU">
    <property type="taxonomic scope" value="Bacteria"/>
</dbReference>
<dbReference type="AlphaFoldDB" id="A8SJH2"/>
<keyword evidence="1" id="KW-0175">Coiled coil</keyword>
<feature type="coiled-coil region" evidence="1">
    <location>
        <begin position="22"/>
        <end position="52"/>
    </location>
</feature>
<accession>A8SJH2</accession>
<protein>
    <submittedName>
        <fullName evidence="2">Uncharacterized protein</fullName>
    </submittedName>
</protein>
<proteinExistence type="predicted"/>
<dbReference type="GeneID" id="93384415"/>
<organism evidence="2 3">
    <name type="scientific">Parvimonas micra ATCC 33270</name>
    <dbReference type="NCBI Taxonomy" id="411465"/>
    <lineage>
        <taxon>Bacteria</taxon>
        <taxon>Bacillati</taxon>
        <taxon>Bacillota</taxon>
        <taxon>Tissierellia</taxon>
        <taxon>Tissierellales</taxon>
        <taxon>Peptoniphilaceae</taxon>
        <taxon>Parvimonas</taxon>
    </lineage>
</organism>
<sequence>MKSVEAQIYDLQSRINVYNNTLNSAYSTVQILEDKIERLKEAKKTVIEIQKAISDIKFSLLGKHNQPNWEGNEKKNFDKDYSGFLDDYYKFQNELNHYHDSICDEITRLENSMDEQNGIIGWCKRGINSIGNELNKLFHNREGGF</sequence>